<dbReference type="EMBL" id="MVHF01000058">
    <property type="protein sequence ID" value="ORA24163.1"/>
    <property type="molecule type" value="Genomic_DNA"/>
</dbReference>
<accession>A0A1X0A250</accession>
<feature type="compositionally biased region" description="Basic and acidic residues" evidence="1">
    <location>
        <begin position="1"/>
        <end position="12"/>
    </location>
</feature>
<comment type="caution">
    <text evidence="2">The sequence shown here is derived from an EMBL/GenBank/DDBJ whole genome shotgun (WGS) entry which is preliminary data.</text>
</comment>
<protein>
    <submittedName>
        <fullName evidence="2">Uncharacterized protein</fullName>
    </submittedName>
</protein>
<dbReference type="Proteomes" id="UP000192448">
    <property type="component" value="Unassembled WGS sequence"/>
</dbReference>
<name>A0A1X0A250_9MYCO</name>
<gene>
    <name evidence="2" type="ORF">BST13_34455</name>
</gene>
<dbReference type="AlphaFoldDB" id="A0A1X0A250"/>
<keyword evidence="3" id="KW-1185">Reference proteome</keyword>
<organism evidence="2 3">
    <name type="scientific">Mycobacterium aquaticum</name>
    <dbReference type="NCBI Taxonomy" id="1927124"/>
    <lineage>
        <taxon>Bacteria</taxon>
        <taxon>Bacillati</taxon>
        <taxon>Actinomycetota</taxon>
        <taxon>Actinomycetes</taxon>
        <taxon>Mycobacteriales</taxon>
        <taxon>Mycobacteriaceae</taxon>
        <taxon>Mycobacterium</taxon>
    </lineage>
</organism>
<proteinExistence type="predicted"/>
<feature type="compositionally biased region" description="Acidic residues" evidence="1">
    <location>
        <begin position="13"/>
        <end position="23"/>
    </location>
</feature>
<dbReference type="OrthoDB" id="9998550at2"/>
<sequence length="91" mass="10193">MDNDKHGWHSDPDAELPDETDQDLLDQLHTDLLELAELADAEADRCDEDVLAELEAHVQDFADFVNSGQASADRPLAQVINLADRRMDGRH</sequence>
<reference evidence="2 3" key="1">
    <citation type="submission" date="2017-02" db="EMBL/GenBank/DDBJ databases">
        <title>The new phylogeny of genus Mycobacterium.</title>
        <authorList>
            <person name="Tortoli E."/>
            <person name="Trovato A."/>
            <person name="Cirillo D.M."/>
        </authorList>
    </citation>
    <scope>NUCLEOTIDE SEQUENCE [LARGE SCALE GENOMIC DNA]</scope>
    <source>
        <strain evidence="2 3">RW6</strain>
    </source>
</reference>
<feature type="region of interest" description="Disordered" evidence="1">
    <location>
        <begin position="1"/>
        <end position="23"/>
    </location>
</feature>
<dbReference type="RefSeq" id="WP_029371178.1">
    <property type="nucleotide sequence ID" value="NZ_MVHF01000058.1"/>
</dbReference>
<evidence type="ECO:0000313" key="3">
    <source>
        <dbReference type="Proteomes" id="UP000192448"/>
    </source>
</evidence>
<evidence type="ECO:0000313" key="2">
    <source>
        <dbReference type="EMBL" id="ORA24163.1"/>
    </source>
</evidence>
<evidence type="ECO:0000256" key="1">
    <source>
        <dbReference type="SAM" id="MobiDB-lite"/>
    </source>
</evidence>